<feature type="region of interest" description="Disordered" evidence="1">
    <location>
        <begin position="1"/>
        <end position="20"/>
    </location>
</feature>
<dbReference type="AlphaFoldDB" id="A0A0F9NKV5"/>
<reference evidence="2" key="1">
    <citation type="journal article" date="2015" name="Nature">
        <title>Complex archaea that bridge the gap between prokaryotes and eukaryotes.</title>
        <authorList>
            <person name="Spang A."/>
            <person name="Saw J.H."/>
            <person name="Jorgensen S.L."/>
            <person name="Zaremba-Niedzwiedzka K."/>
            <person name="Martijn J."/>
            <person name="Lind A.E."/>
            <person name="van Eijk R."/>
            <person name="Schleper C."/>
            <person name="Guy L."/>
            <person name="Ettema T.J."/>
        </authorList>
    </citation>
    <scope>NUCLEOTIDE SEQUENCE</scope>
</reference>
<evidence type="ECO:0000256" key="1">
    <source>
        <dbReference type="SAM" id="MobiDB-lite"/>
    </source>
</evidence>
<gene>
    <name evidence="2" type="ORF">LCGC14_1324770</name>
</gene>
<protein>
    <submittedName>
        <fullName evidence="2">Uncharacterized protein</fullName>
    </submittedName>
</protein>
<name>A0A0F9NKV5_9ZZZZ</name>
<proteinExistence type="predicted"/>
<comment type="caution">
    <text evidence="2">The sequence shown here is derived from an EMBL/GenBank/DDBJ whole genome shotgun (WGS) entry which is preliminary data.</text>
</comment>
<sequence length="82" mass="8739">MKIIAVNGSPRKGGNTDLPTSNIPAHCPDLFYSIGVITSAVVLLKKVCTIIIARRDSNLTLTGKSFIKNIKGKYLVIGGGRL</sequence>
<organism evidence="2">
    <name type="scientific">marine sediment metagenome</name>
    <dbReference type="NCBI Taxonomy" id="412755"/>
    <lineage>
        <taxon>unclassified sequences</taxon>
        <taxon>metagenomes</taxon>
        <taxon>ecological metagenomes</taxon>
    </lineage>
</organism>
<dbReference type="EMBL" id="LAZR01007940">
    <property type="protein sequence ID" value="KKM81937.1"/>
    <property type="molecule type" value="Genomic_DNA"/>
</dbReference>
<accession>A0A0F9NKV5</accession>
<evidence type="ECO:0000313" key="2">
    <source>
        <dbReference type="EMBL" id="KKM81937.1"/>
    </source>
</evidence>